<keyword evidence="2" id="KW-0472">Membrane</keyword>
<evidence type="ECO:0000256" key="2">
    <source>
        <dbReference type="SAM" id="Phobius"/>
    </source>
</evidence>
<evidence type="ECO:0008006" key="6">
    <source>
        <dbReference type="Google" id="ProtNLM"/>
    </source>
</evidence>
<dbReference type="Gene3D" id="3.40.190.10">
    <property type="entry name" value="Periplasmic binding protein-like II"/>
    <property type="match status" value="2"/>
</dbReference>
<keyword evidence="2" id="KW-1133">Transmembrane helix</keyword>
<dbReference type="SUPFAM" id="SSF53850">
    <property type="entry name" value="Periplasmic binding protein-like II"/>
    <property type="match status" value="1"/>
</dbReference>
<dbReference type="EMBL" id="MFKF01000115">
    <property type="protein sequence ID" value="OGG53993.1"/>
    <property type="molecule type" value="Genomic_DNA"/>
</dbReference>
<evidence type="ECO:0000256" key="3">
    <source>
        <dbReference type="SAM" id="SignalP"/>
    </source>
</evidence>
<sequence>MRAILTFSVLSFLSFTTVARAENDRLVLVSPHWEGIRYEYEHAFQRHYRAQTGRDVDVEWLSIGGTSDILRYVRSEYGKRPEGIGIDVFFGGGIDPYFQLADQRLLHPYKLPDDLLSRLGREIGGLPVYDSEYRWYGAAMSGFGILYNRVVLQLLHLPEPKTWADLGDPRLFSWVGSGDPRGSGAVHMAYEVVLQAYGWEKGWEVLTRVGGNVRNFVASSGQTPKDVTVGEVAYGMSLDFYAAIQIAEAGADKVGYVMPKGQTAINPDAIAILKGAPHLGVAEAFVKFVMSDAGQKLLMLRVGAPGGPARYELRRFCVIPDLYTQVAGLSDVTDNPFLWETGLRYDSAKGAKRWNVLNDLIGVLLIDSHAQLSAAWRRQIQKGLSPEDIRRLAAMPVSEAEALALADRWKDAEFRGRTLSAWTAFAREKYGGEDRGTNWVDALTLAFSATLTVGMVVYMWKNRRP</sequence>
<dbReference type="PANTHER" id="PTHR30006:SF24">
    <property type="entry name" value="SLL0237 PROTEIN"/>
    <property type="match status" value="1"/>
</dbReference>
<dbReference type="Proteomes" id="UP000178606">
    <property type="component" value="Unassembled WGS sequence"/>
</dbReference>
<accession>A0A1F6CXT9</accession>
<keyword evidence="2" id="KW-0812">Transmembrane</keyword>
<evidence type="ECO:0000313" key="4">
    <source>
        <dbReference type="EMBL" id="OGG53993.1"/>
    </source>
</evidence>
<feature type="transmembrane region" description="Helical" evidence="2">
    <location>
        <begin position="439"/>
        <end position="460"/>
    </location>
</feature>
<proteinExistence type="predicted"/>
<evidence type="ECO:0000313" key="5">
    <source>
        <dbReference type="Proteomes" id="UP000178606"/>
    </source>
</evidence>
<feature type="chain" id="PRO_5009523605" description="ABC transporter substrate-binding protein" evidence="3">
    <location>
        <begin position="22"/>
        <end position="465"/>
    </location>
</feature>
<protein>
    <recommendedName>
        <fullName evidence="6">ABC transporter substrate-binding protein</fullName>
    </recommendedName>
</protein>
<feature type="signal peptide" evidence="3">
    <location>
        <begin position="1"/>
        <end position="21"/>
    </location>
</feature>
<organism evidence="4 5">
    <name type="scientific">Handelsmanbacteria sp. (strain RIFCSPLOWO2_12_FULL_64_10)</name>
    <dbReference type="NCBI Taxonomy" id="1817868"/>
    <lineage>
        <taxon>Bacteria</taxon>
        <taxon>Candidatus Handelsmaniibacteriota</taxon>
    </lineage>
</organism>
<dbReference type="Pfam" id="PF13343">
    <property type="entry name" value="SBP_bac_6"/>
    <property type="match status" value="1"/>
</dbReference>
<evidence type="ECO:0000256" key="1">
    <source>
        <dbReference type="ARBA" id="ARBA00022729"/>
    </source>
</evidence>
<reference evidence="4 5" key="1">
    <citation type="journal article" date="2016" name="Nat. Commun.">
        <title>Thousands of microbial genomes shed light on interconnected biogeochemical processes in an aquifer system.</title>
        <authorList>
            <person name="Anantharaman K."/>
            <person name="Brown C.T."/>
            <person name="Hug L.A."/>
            <person name="Sharon I."/>
            <person name="Castelle C.J."/>
            <person name="Probst A.J."/>
            <person name="Thomas B.C."/>
            <person name="Singh A."/>
            <person name="Wilkins M.J."/>
            <person name="Karaoz U."/>
            <person name="Brodie E.L."/>
            <person name="Williams K.H."/>
            <person name="Hubbard S.S."/>
            <person name="Banfield J.F."/>
        </authorList>
    </citation>
    <scope>NUCLEOTIDE SEQUENCE [LARGE SCALE GENOMIC DNA]</scope>
    <source>
        <strain evidence="5">RIFCSPLOWO2_12_FULL_64_10</strain>
    </source>
</reference>
<name>A0A1F6CXT9_HANXR</name>
<keyword evidence="1 3" id="KW-0732">Signal</keyword>
<dbReference type="AlphaFoldDB" id="A0A1F6CXT9"/>
<comment type="caution">
    <text evidence="4">The sequence shown here is derived from an EMBL/GenBank/DDBJ whole genome shotgun (WGS) entry which is preliminary data.</text>
</comment>
<dbReference type="PANTHER" id="PTHR30006">
    <property type="entry name" value="THIAMINE-BINDING PERIPLASMIC PROTEIN-RELATED"/>
    <property type="match status" value="1"/>
</dbReference>
<gene>
    <name evidence="4" type="ORF">A3F84_04850</name>
</gene>